<proteinExistence type="predicted"/>
<comment type="caution">
    <text evidence="1">The sequence shown here is derived from an EMBL/GenBank/DDBJ whole genome shotgun (WGS) entry which is preliminary data.</text>
</comment>
<sequence>MALSRLNEFNDGTALTETKQEGEFDNIYNNALTLISPLTGNLDADGNQIISHVIESATSNPGSELNEGRLFYRSDINQPIFYDGADFTGTAPDVRVLTNQSGGTAAVGAVVVIDSANASSFTTTTTEGNTFLPCVVLESTNNTSKGLVCVGGFVTTLNVTGSTAIRDYLKTSTTGGKAVPTTTFETGVFAIALTTSSTAVSAFIFGPNTVTAIDTTTNLQNLIKNGGMEHWSVGTSSAPDGWTLTGASATVAREGTTFKLGTYSAAVTRAGTDLTLSQDVSGIHPDFQLNYFDSRVVTFGAWVSASVSSTTRLAISDGVGTGTSSFHDGDNTFQFLTVTRTIDSSATDVTPELQINTSNTTSYIDGAILVQGSNSPAFSPHPSDTIVPTIDPQGTPNANQLYKSNFVKGWIEFDGTGTIATNDSFNVSGVVDNGTGLYTISWDRDFSDANYAVAAMSAQDGGDGGNVSIISKAAGTMQINTTGTDANTDVDLDLICLIAIGAH</sequence>
<evidence type="ECO:0000313" key="1">
    <source>
        <dbReference type="EMBL" id="KKN79592.1"/>
    </source>
</evidence>
<reference evidence="1" key="1">
    <citation type="journal article" date="2015" name="Nature">
        <title>Complex archaea that bridge the gap between prokaryotes and eukaryotes.</title>
        <authorList>
            <person name="Spang A."/>
            <person name="Saw J.H."/>
            <person name="Jorgensen S.L."/>
            <person name="Zaremba-Niedzwiedzka K."/>
            <person name="Martijn J."/>
            <person name="Lind A.E."/>
            <person name="van Eijk R."/>
            <person name="Schleper C."/>
            <person name="Guy L."/>
            <person name="Ettema T.J."/>
        </authorList>
    </citation>
    <scope>NUCLEOTIDE SEQUENCE</scope>
</reference>
<dbReference type="AlphaFoldDB" id="A0A0F9TXB1"/>
<name>A0A0F9TXB1_9ZZZZ</name>
<protein>
    <submittedName>
        <fullName evidence="1">Uncharacterized protein</fullName>
    </submittedName>
</protein>
<dbReference type="Gene3D" id="2.60.120.260">
    <property type="entry name" value="Galactose-binding domain-like"/>
    <property type="match status" value="1"/>
</dbReference>
<accession>A0A0F9TXB1</accession>
<organism evidence="1">
    <name type="scientific">marine sediment metagenome</name>
    <dbReference type="NCBI Taxonomy" id="412755"/>
    <lineage>
        <taxon>unclassified sequences</taxon>
        <taxon>metagenomes</taxon>
        <taxon>ecological metagenomes</taxon>
    </lineage>
</organism>
<dbReference type="EMBL" id="LAZR01000244">
    <property type="protein sequence ID" value="KKN79592.1"/>
    <property type="molecule type" value="Genomic_DNA"/>
</dbReference>
<gene>
    <name evidence="1" type="ORF">LCGC14_0337960</name>
</gene>